<feature type="compositionally biased region" description="Polar residues" evidence="1">
    <location>
        <begin position="173"/>
        <end position="186"/>
    </location>
</feature>
<protein>
    <submittedName>
        <fullName evidence="2">Uncharacterized protein</fullName>
    </submittedName>
</protein>
<feature type="compositionally biased region" description="Polar residues" evidence="1">
    <location>
        <begin position="130"/>
        <end position="144"/>
    </location>
</feature>
<evidence type="ECO:0000256" key="1">
    <source>
        <dbReference type="SAM" id="MobiDB-lite"/>
    </source>
</evidence>
<keyword evidence="3" id="KW-1185">Reference proteome</keyword>
<dbReference type="EMBL" id="JALLAZ020000268">
    <property type="protein sequence ID" value="KAL3799089.1"/>
    <property type="molecule type" value="Genomic_DNA"/>
</dbReference>
<evidence type="ECO:0000313" key="2">
    <source>
        <dbReference type="EMBL" id="KAL3799089.1"/>
    </source>
</evidence>
<proteinExistence type="predicted"/>
<organism evidence="2 3">
    <name type="scientific">Stephanodiscus triporus</name>
    <dbReference type="NCBI Taxonomy" id="2934178"/>
    <lineage>
        <taxon>Eukaryota</taxon>
        <taxon>Sar</taxon>
        <taxon>Stramenopiles</taxon>
        <taxon>Ochrophyta</taxon>
        <taxon>Bacillariophyta</taxon>
        <taxon>Coscinodiscophyceae</taxon>
        <taxon>Thalassiosirophycidae</taxon>
        <taxon>Stephanodiscales</taxon>
        <taxon>Stephanodiscaceae</taxon>
        <taxon>Stephanodiscus</taxon>
    </lineage>
</organism>
<feature type="compositionally biased region" description="Gly residues" evidence="1">
    <location>
        <begin position="19"/>
        <end position="29"/>
    </location>
</feature>
<feature type="compositionally biased region" description="Basic and acidic residues" evidence="1">
    <location>
        <begin position="273"/>
        <end position="285"/>
    </location>
</feature>
<gene>
    <name evidence="2" type="ORF">ACHAW5_007060</name>
</gene>
<dbReference type="Proteomes" id="UP001530315">
    <property type="component" value="Unassembled WGS sequence"/>
</dbReference>
<dbReference type="AlphaFoldDB" id="A0ABD3QFA7"/>
<accession>A0ABD3QFA7</accession>
<name>A0ABD3QFA7_9STRA</name>
<feature type="compositionally biased region" description="Basic and acidic residues" evidence="1">
    <location>
        <begin position="237"/>
        <end position="260"/>
    </location>
</feature>
<comment type="caution">
    <text evidence="2">The sequence shown here is derived from an EMBL/GenBank/DDBJ whole genome shotgun (WGS) entry which is preliminary data.</text>
</comment>
<feature type="compositionally biased region" description="Basic and acidic residues" evidence="1">
    <location>
        <begin position="114"/>
        <end position="129"/>
    </location>
</feature>
<feature type="region of interest" description="Disordered" evidence="1">
    <location>
        <begin position="10"/>
        <end position="43"/>
    </location>
</feature>
<sequence length="348" mass="38116">MIQRAEMIEIFSNNKDGTGEGGDGGGGGARRQRKHGDGSALSSGIVCSACYGQRFRTTDEATVRTAIWTGSSPSFGGGGYPSSSRMFDTKKSNTPQRGGNDGESRVPGPEGGDNAERKWSKRATDDQKLGSRSRSVQGISTSSLFDMPKEGHNAKNMSDWSPPKSPIDAEPSKTPSNPNSISSRIKSPSDYRRQRSSPPRRTSSILGGGKELVNRMQRDSDSRDTDDLVEEQILTERTLEARRIEKSNTSKIRRSNDGASRRRAIAGGNHKGKTSEQRDVIHDSSIHSPNDDDGVSILLETGNDDDEEQTMKSNDNIDRCWVKVDDPVSKQTLYWNTQTGEMKRSLKS</sequence>
<reference evidence="2 3" key="1">
    <citation type="submission" date="2024-10" db="EMBL/GenBank/DDBJ databases">
        <title>Updated reference genomes for cyclostephanoid diatoms.</title>
        <authorList>
            <person name="Roberts W.R."/>
            <person name="Alverson A.J."/>
        </authorList>
    </citation>
    <scope>NUCLEOTIDE SEQUENCE [LARGE SCALE GENOMIC DNA]</scope>
    <source>
        <strain evidence="2 3">AJA276-08</strain>
    </source>
</reference>
<feature type="compositionally biased region" description="Basic and acidic residues" evidence="1">
    <location>
        <begin position="212"/>
        <end position="226"/>
    </location>
</feature>
<feature type="region of interest" description="Disordered" evidence="1">
    <location>
        <begin position="68"/>
        <end position="314"/>
    </location>
</feature>
<evidence type="ECO:0000313" key="3">
    <source>
        <dbReference type="Proteomes" id="UP001530315"/>
    </source>
</evidence>